<evidence type="ECO:0000313" key="2">
    <source>
        <dbReference type="EMBL" id="KLJ29615.1"/>
    </source>
</evidence>
<dbReference type="AlphaFoldDB" id="A0A0E1ELA9"/>
<dbReference type="Gene3D" id="3.40.30.10">
    <property type="entry name" value="Glutaredoxin"/>
    <property type="match status" value="1"/>
</dbReference>
<dbReference type="RefSeq" id="WP_000592263.1">
    <property type="nucleotide sequence ID" value="NZ_AP018935.1"/>
</dbReference>
<dbReference type="InterPro" id="IPR046698">
    <property type="entry name" value="PedC-like"/>
</dbReference>
<gene>
    <name evidence="3" type="ORF">AX245_10790</name>
    <name evidence="2" type="ORF">WA45_04505</name>
</gene>
<reference evidence="3 5" key="2">
    <citation type="journal article" date="2016" name="Sci. Rep.">
        <title>Serotype IV Streptococcus agalactiae ST-452 has arisen from large genomic recombination events between CC23 and the hypervirulent CC17 lineages.</title>
        <authorList>
            <person name="Campisi E."/>
            <person name="Rinaudo C.D."/>
            <person name="Donati C."/>
            <person name="Barucco M."/>
            <person name="Torricelli G."/>
            <person name="Edwards M.S."/>
            <person name="Baker C.J."/>
            <person name="Margarit I."/>
            <person name="Rosini R."/>
        </authorList>
    </citation>
    <scope>NUCLEOTIDE SEQUENCE [LARGE SCALE GENOMIC DNA]</scope>
    <source>
        <strain evidence="3 5">CZ-PW-140</strain>
    </source>
</reference>
<proteinExistence type="predicted"/>
<dbReference type="EMBL" id="LCVB01000027">
    <property type="protein sequence ID" value="KLJ29615.1"/>
    <property type="molecule type" value="Genomic_DNA"/>
</dbReference>
<reference evidence="2 4" key="1">
    <citation type="journal article" date="2015" name="PLoS ONE">
        <title>Genomic analysis reveals the molecular basis for capsule loss in the group B streptococcus population.</title>
        <authorList>
            <consortium name="DEVANI Consortium"/>
            <person name="Rosini R."/>
            <person name="Campisi E."/>
            <person name="De Chiara M."/>
            <person name="Tettelin H."/>
            <person name="Rinaudo D."/>
            <person name="Toniolo C."/>
            <person name="Metruccio M."/>
            <person name="Guidotti S."/>
            <person name="Sorensen U.B."/>
            <person name="Kilian M."/>
            <person name="Ramirez M."/>
            <person name="Janulczyk R."/>
            <person name="Donati C."/>
            <person name="Grandi G."/>
            <person name="Margarit I."/>
        </authorList>
    </citation>
    <scope>NUCLEOTIDE SEQUENCE [LARGE SCALE GENOMIC DNA]</scope>
    <source>
        <strain evidence="2 4">ES-PW-063</strain>
    </source>
</reference>
<dbReference type="CDD" id="cd02947">
    <property type="entry name" value="TRX_family"/>
    <property type="match status" value="1"/>
</dbReference>
<dbReference type="Proteomes" id="UP000093122">
    <property type="component" value="Unassembled WGS sequence"/>
</dbReference>
<comment type="caution">
    <text evidence="3">The sequence shown here is derived from an EMBL/GenBank/DDBJ whole genome shotgun (WGS) entry which is preliminary data.</text>
</comment>
<dbReference type="EMBL" id="MAWT01000041">
    <property type="protein sequence ID" value="OCM70955.1"/>
    <property type="molecule type" value="Genomic_DNA"/>
</dbReference>
<keyword evidence="1" id="KW-0732">Signal</keyword>
<evidence type="ECO:0000256" key="1">
    <source>
        <dbReference type="SAM" id="SignalP"/>
    </source>
</evidence>
<dbReference type="SUPFAM" id="SSF52833">
    <property type="entry name" value="Thioredoxin-like"/>
    <property type="match status" value="1"/>
</dbReference>
<accession>A0A0E1ELA9</accession>
<feature type="signal peptide" evidence="1">
    <location>
        <begin position="1"/>
        <end position="25"/>
    </location>
</feature>
<evidence type="ECO:0000313" key="4">
    <source>
        <dbReference type="Proteomes" id="UP000035174"/>
    </source>
</evidence>
<sequence>MIKKLLLTLIAILCLTTLKSNLSSADTMTISQQQYQHMITNSDLIAITDKALVSKSQQSEATIFIGRPTCQYCRAFLPKLLKSQATLHSKIYYLDSQKYKGKRLKSFFKKHHITTVPNLAHYQQGKMTKYLVQGSQATPQQIQTFLSQK</sequence>
<evidence type="ECO:0000313" key="3">
    <source>
        <dbReference type="EMBL" id="OCM70955.1"/>
    </source>
</evidence>
<dbReference type="InterPro" id="IPR036249">
    <property type="entry name" value="Thioredoxin-like_sf"/>
</dbReference>
<protein>
    <submittedName>
        <fullName evidence="3">Bacteriocin transport accessory protein</fullName>
    </submittedName>
</protein>
<feature type="chain" id="PRO_5014224250" evidence="1">
    <location>
        <begin position="26"/>
        <end position="149"/>
    </location>
</feature>
<name>A0A0E1ELA9_STRAG</name>
<dbReference type="Proteomes" id="UP000035174">
    <property type="component" value="Unassembled WGS sequence"/>
</dbReference>
<dbReference type="KEGG" id="sage:EN72_02645"/>
<dbReference type="Pfam" id="PF20207">
    <property type="entry name" value="DUF6568"/>
    <property type="match status" value="1"/>
</dbReference>
<organism evidence="3 5">
    <name type="scientific">Streptococcus agalactiae</name>
    <dbReference type="NCBI Taxonomy" id="1311"/>
    <lineage>
        <taxon>Bacteria</taxon>
        <taxon>Bacillati</taxon>
        <taxon>Bacillota</taxon>
        <taxon>Bacilli</taxon>
        <taxon>Lactobacillales</taxon>
        <taxon>Streptococcaceae</taxon>
        <taxon>Streptococcus</taxon>
    </lineage>
</organism>
<evidence type="ECO:0000313" key="5">
    <source>
        <dbReference type="Proteomes" id="UP000093122"/>
    </source>
</evidence>